<protein>
    <submittedName>
        <fullName evidence="1">Uncharacterized protein</fullName>
    </submittedName>
</protein>
<comment type="caution">
    <text evidence="1">The sequence shown here is derived from an EMBL/GenBank/DDBJ whole genome shotgun (WGS) entry which is preliminary data.</text>
</comment>
<proteinExistence type="predicted"/>
<accession>A0A4D9CY25</accession>
<organism evidence="1 2">
    <name type="scientific">Nannochloropsis salina CCMP1776</name>
    <dbReference type="NCBI Taxonomy" id="1027361"/>
    <lineage>
        <taxon>Eukaryota</taxon>
        <taxon>Sar</taxon>
        <taxon>Stramenopiles</taxon>
        <taxon>Ochrophyta</taxon>
        <taxon>Eustigmatophyceae</taxon>
        <taxon>Eustigmatales</taxon>
        <taxon>Monodopsidaceae</taxon>
        <taxon>Microchloropsis</taxon>
        <taxon>Microchloropsis salina</taxon>
    </lineage>
</organism>
<gene>
    <name evidence="1" type="ORF">NSK_005576</name>
</gene>
<keyword evidence="2" id="KW-1185">Reference proteome</keyword>
<dbReference type="EMBL" id="SDOX01000070">
    <property type="protein sequence ID" value="TFJ83107.1"/>
    <property type="molecule type" value="Genomic_DNA"/>
</dbReference>
<dbReference type="Proteomes" id="UP000355283">
    <property type="component" value="Unassembled WGS sequence"/>
</dbReference>
<evidence type="ECO:0000313" key="1">
    <source>
        <dbReference type="EMBL" id="TFJ83107.1"/>
    </source>
</evidence>
<reference evidence="1 2" key="1">
    <citation type="submission" date="2019-01" db="EMBL/GenBank/DDBJ databases">
        <title>Nuclear Genome Assembly of the Microalgal Biofuel strain Nannochloropsis salina CCMP1776.</title>
        <authorList>
            <person name="Hovde B."/>
        </authorList>
    </citation>
    <scope>NUCLEOTIDE SEQUENCE [LARGE SCALE GENOMIC DNA]</scope>
    <source>
        <strain evidence="1 2">CCMP1776</strain>
    </source>
</reference>
<dbReference type="AlphaFoldDB" id="A0A4D9CY25"/>
<evidence type="ECO:0000313" key="2">
    <source>
        <dbReference type="Proteomes" id="UP000355283"/>
    </source>
</evidence>
<sequence length="281" mass="31137">MGHGSSCRALTEKASHFSPTASPFPLHPSSYQRLFAKHYKNVRGICSEDVPELKDVGKEEARWHRRFERSFLHIHVWGVENAGEGKREGDKKELVASALVPLTDGEALTALFGSWGLSLTVEKKDGGPLDPGTYKSTVTFLKLSDGAEGVATAQALVSSEYEEFDDWEGDMEEGSRLFVPAQCTGKEHMDPYDVLQLNSYLQYEVRLLVNEQAANATEGSTVADPQGVGTPSLQAWIYVIRFDDSFQCECGACERPALEFEDKFVIWRHLAACLEGVAAWK</sequence>
<name>A0A4D9CY25_9STRA</name>